<dbReference type="Pfam" id="PF02104">
    <property type="entry name" value="SURF1"/>
    <property type="match status" value="1"/>
</dbReference>
<feature type="non-terminal residue" evidence="7">
    <location>
        <position position="1"/>
    </location>
</feature>
<keyword evidence="6" id="KW-0496">Mitochondrion</keyword>
<protein>
    <recommendedName>
        <fullName evidence="6">SURF1-like protein</fullName>
    </recommendedName>
</protein>
<dbReference type="GO" id="GO:0033617">
    <property type="term" value="P:mitochondrial respiratory chain complex IV assembly"/>
    <property type="evidence" value="ECO:0007669"/>
    <property type="project" value="TreeGrafter"/>
</dbReference>
<dbReference type="InterPro" id="IPR045214">
    <property type="entry name" value="Surf1/Surf4"/>
</dbReference>
<evidence type="ECO:0000256" key="2">
    <source>
        <dbReference type="ARBA" id="ARBA00007165"/>
    </source>
</evidence>
<reference evidence="7" key="1">
    <citation type="submission" date="2015-11" db="EMBL/GenBank/DDBJ databases">
        <title>De novo transcriptome assembly of four potential Pierce s Disease insect vectors from Arizona vineyards.</title>
        <authorList>
            <person name="Tassone E.E."/>
        </authorList>
    </citation>
    <scope>NUCLEOTIDE SEQUENCE</scope>
</reference>
<evidence type="ECO:0000313" key="7">
    <source>
        <dbReference type="EMBL" id="JAS65345.1"/>
    </source>
</evidence>
<feature type="non-terminal residue" evidence="7">
    <location>
        <position position="106"/>
    </location>
</feature>
<dbReference type="CDD" id="cd06662">
    <property type="entry name" value="SURF1"/>
    <property type="match status" value="1"/>
</dbReference>
<feature type="transmembrane region" description="Helical" evidence="6">
    <location>
        <begin position="6"/>
        <end position="25"/>
    </location>
</feature>
<evidence type="ECO:0000256" key="4">
    <source>
        <dbReference type="ARBA" id="ARBA00022989"/>
    </source>
</evidence>
<keyword evidence="3 6" id="KW-0812">Transmembrane</keyword>
<dbReference type="GO" id="GO:0005743">
    <property type="term" value="C:mitochondrial inner membrane"/>
    <property type="evidence" value="ECO:0007669"/>
    <property type="project" value="UniProtKB-SubCell"/>
</dbReference>
<comment type="caution">
    <text evidence="6">Lacks conserved residue(s) required for the propagation of feature annotation.</text>
</comment>
<keyword evidence="6" id="KW-0999">Mitochondrion inner membrane</keyword>
<evidence type="ECO:0000256" key="1">
    <source>
        <dbReference type="ARBA" id="ARBA00004370"/>
    </source>
</evidence>
<comment type="function">
    <text evidence="6">Probably involved in the biogenesis of the COX complex.</text>
</comment>
<accession>A0A1B6GSE3</accession>
<keyword evidence="5 6" id="KW-0472">Membrane</keyword>
<evidence type="ECO:0000256" key="6">
    <source>
        <dbReference type="RuleBase" id="RU363076"/>
    </source>
</evidence>
<sequence length="106" mass="12404">QSSRFPYGKVFFLVIPISSLALGNWQLERKKWKEDLIAKIQNRITAEPLELSELVDSNFDIEKYEYQPFKLKGKFVYDKDMLLGPRSLIYWRNSLKSKSGITSPES</sequence>
<evidence type="ECO:0000256" key="3">
    <source>
        <dbReference type="ARBA" id="ARBA00022692"/>
    </source>
</evidence>
<comment type="subcellular location">
    <subcellularLocation>
        <location evidence="1">Membrane</location>
    </subcellularLocation>
    <subcellularLocation>
        <location evidence="6">Mitochondrion inner membrane</location>
        <topology evidence="6">Multi-pass membrane protein</topology>
    </subcellularLocation>
</comment>
<gene>
    <name evidence="7" type="ORF">g.44919</name>
</gene>
<comment type="similarity">
    <text evidence="2 6">Belongs to the SURF1 family.</text>
</comment>
<proteinExistence type="inferred from homology"/>
<dbReference type="EMBL" id="GECZ01004424">
    <property type="protein sequence ID" value="JAS65345.1"/>
    <property type="molecule type" value="Transcribed_RNA"/>
</dbReference>
<evidence type="ECO:0000256" key="5">
    <source>
        <dbReference type="ARBA" id="ARBA00023136"/>
    </source>
</evidence>
<dbReference type="PROSITE" id="PS50895">
    <property type="entry name" value="SURF1"/>
    <property type="match status" value="1"/>
</dbReference>
<keyword evidence="4 6" id="KW-1133">Transmembrane helix</keyword>
<dbReference type="AlphaFoldDB" id="A0A1B6GSE3"/>
<dbReference type="PANTHER" id="PTHR23427:SF2">
    <property type="entry name" value="SURFEIT LOCUS PROTEIN 1"/>
    <property type="match status" value="1"/>
</dbReference>
<dbReference type="InterPro" id="IPR002994">
    <property type="entry name" value="Surf1/Shy1"/>
</dbReference>
<organism evidence="7">
    <name type="scientific">Cuerna arida</name>
    <dbReference type="NCBI Taxonomy" id="1464854"/>
    <lineage>
        <taxon>Eukaryota</taxon>
        <taxon>Metazoa</taxon>
        <taxon>Ecdysozoa</taxon>
        <taxon>Arthropoda</taxon>
        <taxon>Hexapoda</taxon>
        <taxon>Insecta</taxon>
        <taxon>Pterygota</taxon>
        <taxon>Neoptera</taxon>
        <taxon>Paraneoptera</taxon>
        <taxon>Hemiptera</taxon>
        <taxon>Auchenorrhyncha</taxon>
        <taxon>Membracoidea</taxon>
        <taxon>Cicadellidae</taxon>
        <taxon>Cicadellinae</taxon>
        <taxon>Proconiini</taxon>
        <taxon>Cuerna</taxon>
    </lineage>
</organism>
<dbReference type="PANTHER" id="PTHR23427">
    <property type="entry name" value="SURFEIT LOCUS PROTEIN"/>
    <property type="match status" value="1"/>
</dbReference>
<name>A0A1B6GSE3_9HEMI</name>